<evidence type="ECO:0000256" key="3">
    <source>
        <dbReference type="ARBA" id="ARBA00023015"/>
    </source>
</evidence>
<evidence type="ECO:0000313" key="9">
    <source>
        <dbReference type="Proteomes" id="UP000054893"/>
    </source>
</evidence>
<evidence type="ECO:0000256" key="4">
    <source>
        <dbReference type="ARBA" id="ARBA00023125"/>
    </source>
</evidence>
<dbReference type="PANTHER" id="PTHR32071">
    <property type="entry name" value="TRANSCRIPTIONAL REGULATORY PROTEIN"/>
    <property type="match status" value="1"/>
</dbReference>
<evidence type="ECO:0000313" key="8">
    <source>
        <dbReference type="EMBL" id="SAL25016.1"/>
    </source>
</evidence>
<dbReference type="SUPFAM" id="SSF52540">
    <property type="entry name" value="P-loop containing nucleoside triphosphate hydrolases"/>
    <property type="match status" value="1"/>
</dbReference>
<reference evidence="8 9" key="1">
    <citation type="submission" date="2016-01" db="EMBL/GenBank/DDBJ databases">
        <authorList>
            <person name="Oliw E.H."/>
        </authorList>
    </citation>
    <scope>NUCLEOTIDE SEQUENCE [LARGE SCALE GENOMIC DNA]</scope>
    <source>
        <strain evidence="8">LMG 22029</strain>
    </source>
</reference>
<dbReference type="InterPro" id="IPR058031">
    <property type="entry name" value="AAA_lid_NorR"/>
</dbReference>
<evidence type="ECO:0000256" key="2">
    <source>
        <dbReference type="ARBA" id="ARBA00022840"/>
    </source>
</evidence>
<dbReference type="Gene3D" id="3.30.450.40">
    <property type="match status" value="1"/>
</dbReference>
<dbReference type="PROSITE" id="PS00675">
    <property type="entry name" value="SIGMA54_INTERACT_1"/>
    <property type="match status" value="1"/>
</dbReference>
<protein>
    <submittedName>
        <fullName evidence="8">Fis family GAF modulated sigma54 specific transcriptional regulator</fullName>
    </submittedName>
</protein>
<evidence type="ECO:0000256" key="1">
    <source>
        <dbReference type="ARBA" id="ARBA00022741"/>
    </source>
</evidence>
<dbReference type="CDD" id="cd00009">
    <property type="entry name" value="AAA"/>
    <property type="match status" value="1"/>
</dbReference>
<dbReference type="InterPro" id="IPR029016">
    <property type="entry name" value="GAF-like_dom_sf"/>
</dbReference>
<dbReference type="GO" id="GO:0043565">
    <property type="term" value="F:sequence-specific DNA binding"/>
    <property type="evidence" value="ECO:0007669"/>
    <property type="project" value="InterPro"/>
</dbReference>
<dbReference type="AlphaFoldDB" id="A0A158FYV2"/>
<dbReference type="Gene3D" id="1.10.8.60">
    <property type="match status" value="1"/>
</dbReference>
<dbReference type="GO" id="GO:0005524">
    <property type="term" value="F:ATP binding"/>
    <property type="evidence" value="ECO:0007669"/>
    <property type="project" value="UniProtKB-KW"/>
</dbReference>
<dbReference type="SMART" id="SM00382">
    <property type="entry name" value="AAA"/>
    <property type="match status" value="1"/>
</dbReference>
<dbReference type="InterPro" id="IPR002078">
    <property type="entry name" value="Sigma_54_int"/>
</dbReference>
<organism evidence="8 9">
    <name type="scientific">Caballeronia sordidicola</name>
    <name type="common">Burkholderia sordidicola</name>
    <dbReference type="NCBI Taxonomy" id="196367"/>
    <lineage>
        <taxon>Bacteria</taxon>
        <taxon>Pseudomonadati</taxon>
        <taxon>Pseudomonadota</taxon>
        <taxon>Betaproteobacteria</taxon>
        <taxon>Burkholderiales</taxon>
        <taxon>Burkholderiaceae</taxon>
        <taxon>Caballeronia</taxon>
    </lineage>
</organism>
<dbReference type="Pfam" id="PF25601">
    <property type="entry name" value="AAA_lid_14"/>
    <property type="match status" value="1"/>
</dbReference>
<feature type="domain" description="Sigma-54 factor interaction" evidence="7">
    <location>
        <begin position="393"/>
        <end position="622"/>
    </location>
</feature>
<feature type="region of interest" description="Disordered" evidence="6">
    <location>
        <begin position="364"/>
        <end position="385"/>
    </location>
</feature>
<dbReference type="InterPro" id="IPR025662">
    <property type="entry name" value="Sigma_54_int_dom_ATP-bd_1"/>
</dbReference>
<dbReference type="PANTHER" id="PTHR32071:SF81">
    <property type="entry name" value="PROPIONATE CATABOLISM OPERON REGULATORY PROTEIN"/>
    <property type="match status" value="1"/>
</dbReference>
<dbReference type="Pfam" id="PF00158">
    <property type="entry name" value="Sigma54_activat"/>
    <property type="match status" value="1"/>
</dbReference>
<keyword evidence="4" id="KW-0238">DNA-binding</keyword>
<keyword evidence="1" id="KW-0547">Nucleotide-binding</keyword>
<keyword evidence="3" id="KW-0805">Transcription regulation</keyword>
<dbReference type="PROSITE" id="PS50045">
    <property type="entry name" value="SIGMA54_INTERACT_4"/>
    <property type="match status" value="1"/>
</dbReference>
<accession>A0A158FYV2</accession>
<dbReference type="InterPro" id="IPR003593">
    <property type="entry name" value="AAA+_ATPase"/>
</dbReference>
<dbReference type="Proteomes" id="UP000054893">
    <property type="component" value="Unassembled WGS sequence"/>
</dbReference>
<dbReference type="SUPFAM" id="SSF46689">
    <property type="entry name" value="Homeodomain-like"/>
    <property type="match status" value="1"/>
</dbReference>
<dbReference type="Pfam" id="PF01590">
    <property type="entry name" value="GAF"/>
    <property type="match status" value="1"/>
</dbReference>
<evidence type="ECO:0000256" key="5">
    <source>
        <dbReference type="ARBA" id="ARBA00023163"/>
    </source>
</evidence>
<dbReference type="FunFam" id="3.40.50.300:FF:000006">
    <property type="entry name" value="DNA-binding transcriptional regulator NtrC"/>
    <property type="match status" value="1"/>
</dbReference>
<evidence type="ECO:0000259" key="7">
    <source>
        <dbReference type="PROSITE" id="PS50045"/>
    </source>
</evidence>
<gene>
    <name evidence="8" type="ORF">AWB64_01996</name>
</gene>
<dbReference type="InterPro" id="IPR002197">
    <property type="entry name" value="HTH_Fis"/>
</dbReference>
<sequence>MARHQSESASSPGDRAVMHGLMAEAQRADVLHSDSDTMRAWERFLAGETAVSVPSALIASWQRSLESGVNPSANLAPFAVRGDAVEALRWRHRELLAASDRLFTATADLFSDSHSILLLTNQDGVILKAAGDLRTLTAGEKIHLTTGGDWREAMAGTNGIGTALATGQPAYIHGSEHFCEGIKSWSCAAAPICEPGTGAIIGVLDISGPPSTYQINNLTLAITAARQVEMVLAEQSARQHMQLLAFCLQRLSSSDGAGMIAIDRRGRLVHSTSRVALPVGIGERFPGMNENSAVEDWARHLPRGLRAEWFNPVVVEGSTIGAMLVVPSGRSRASGHRAAEHERAGSVGDEAGIEARNVRVSLPGSGVRSGLASGPGNEPGSEADPQRNCFAQILGQSAAMLAAVNRGRQLARRRVPVLIEGETGVGKELFARAIHGEERSGGAFVAYNCGAASKELIGSELFGHVRGAFTGATAEGRPGRFELAHGGTLCLDEIGELPLELQPVLLRALEEGVVYRLGDTQPRRVDVRLLGMTNRNLHDEVKSGRFRDDLYYRISVTRIRIPPLRERDIDIDLLVDHFNRRLAVRHCVPVRRLNPEVMAVLRAYSWPGNVREMRNIIENLLLTSREEEVGIDELPVELLAETATIGAPKTMAIQSTSLEETERVAIARAVHGAHGNLAQAARALGVSRSTLYRKLQIYQLEGIVKPVAE</sequence>
<dbReference type="InterPro" id="IPR027417">
    <property type="entry name" value="P-loop_NTPase"/>
</dbReference>
<evidence type="ECO:0000256" key="6">
    <source>
        <dbReference type="SAM" id="MobiDB-lite"/>
    </source>
</evidence>
<keyword evidence="2" id="KW-0067">ATP-binding</keyword>
<dbReference type="InterPro" id="IPR009057">
    <property type="entry name" value="Homeodomain-like_sf"/>
</dbReference>
<proteinExistence type="predicted"/>
<dbReference type="Pfam" id="PF02954">
    <property type="entry name" value="HTH_8"/>
    <property type="match status" value="1"/>
</dbReference>
<dbReference type="GO" id="GO:0006355">
    <property type="term" value="P:regulation of DNA-templated transcription"/>
    <property type="evidence" value="ECO:0007669"/>
    <property type="project" value="InterPro"/>
</dbReference>
<dbReference type="PRINTS" id="PR01590">
    <property type="entry name" value="HTHFIS"/>
</dbReference>
<dbReference type="InterPro" id="IPR003018">
    <property type="entry name" value="GAF"/>
</dbReference>
<dbReference type="EMBL" id="FCOC02000004">
    <property type="protein sequence ID" value="SAL25016.1"/>
    <property type="molecule type" value="Genomic_DNA"/>
</dbReference>
<keyword evidence="5" id="KW-0804">Transcription</keyword>
<dbReference type="Gene3D" id="1.10.10.60">
    <property type="entry name" value="Homeodomain-like"/>
    <property type="match status" value="1"/>
</dbReference>
<dbReference type="Gene3D" id="3.40.50.300">
    <property type="entry name" value="P-loop containing nucleotide triphosphate hydrolases"/>
    <property type="match status" value="1"/>
</dbReference>
<name>A0A158FYV2_CABSO</name>